<dbReference type="Proteomes" id="UP000005038">
    <property type="component" value="Unassembled WGS sequence"/>
</dbReference>
<dbReference type="OrthoDB" id="9805924at2"/>
<dbReference type="GO" id="GO:0008080">
    <property type="term" value="F:N-acetyltransferase activity"/>
    <property type="evidence" value="ECO:0007669"/>
    <property type="project" value="TreeGrafter"/>
</dbReference>
<accession>H5TQR7</accession>
<keyword evidence="2" id="KW-0012">Acyltransferase</keyword>
<keyword evidence="5" id="KW-1185">Reference proteome</keyword>
<evidence type="ECO:0000256" key="2">
    <source>
        <dbReference type="ARBA" id="ARBA00023315"/>
    </source>
</evidence>
<organism evidence="4 5">
    <name type="scientific">Gordonia otitidis (strain DSM 44809 / CCUG 52243 / JCM 12355 / NBRC 100426 / IFM 10032)</name>
    <dbReference type="NCBI Taxonomy" id="1108044"/>
    <lineage>
        <taxon>Bacteria</taxon>
        <taxon>Bacillati</taxon>
        <taxon>Actinomycetota</taxon>
        <taxon>Actinomycetes</taxon>
        <taxon>Mycobacteriales</taxon>
        <taxon>Gordoniaceae</taxon>
        <taxon>Gordonia</taxon>
    </lineage>
</organism>
<evidence type="ECO:0000313" key="5">
    <source>
        <dbReference type="Proteomes" id="UP000005038"/>
    </source>
</evidence>
<name>H5TQR7_GORO1</name>
<evidence type="ECO:0000256" key="1">
    <source>
        <dbReference type="ARBA" id="ARBA00022679"/>
    </source>
</evidence>
<feature type="domain" description="N-acetyltransferase" evidence="3">
    <location>
        <begin position="3"/>
        <end position="148"/>
    </location>
</feature>
<dbReference type="CDD" id="cd04301">
    <property type="entry name" value="NAT_SF"/>
    <property type="match status" value="1"/>
</dbReference>
<proteinExistence type="predicted"/>
<dbReference type="InterPro" id="IPR051016">
    <property type="entry name" value="Diverse_Substrate_AcTransf"/>
</dbReference>
<evidence type="ECO:0000259" key="3">
    <source>
        <dbReference type="PROSITE" id="PS51186"/>
    </source>
</evidence>
<comment type="caution">
    <text evidence="4">The sequence shown here is derived from an EMBL/GenBank/DDBJ whole genome shotgun (WGS) entry which is preliminary data.</text>
</comment>
<dbReference type="RefSeq" id="WP_007240031.1">
    <property type="nucleotide sequence ID" value="NZ_BAFB01000184.1"/>
</dbReference>
<protein>
    <submittedName>
        <fullName evidence="4">Acetyltransferase</fullName>
    </submittedName>
</protein>
<sequence>MSTTIAPLTQADRQDWDPLWAGYLTFYEHELTEQQSDLTFSRILDPEYPMYGAIARDQSGRAIGIVHWLTHPSTWSDEPYTYLEDLFVAPDVRRSGTGQSLIDHVLDWTRQHKLPKVYWQTARDNATARALYDKIAANDFVVYEVELT</sequence>
<dbReference type="Pfam" id="PF00583">
    <property type="entry name" value="Acetyltransf_1"/>
    <property type="match status" value="1"/>
</dbReference>
<reference evidence="4" key="1">
    <citation type="submission" date="2012-02" db="EMBL/GenBank/DDBJ databases">
        <title>Whole genome shotgun sequence of Gordonia otitidis NBRC 100426.</title>
        <authorList>
            <person name="Yoshida I."/>
            <person name="Hosoyama A."/>
            <person name="Tsuchikane K."/>
            <person name="Katsumata H."/>
            <person name="Yamazaki S."/>
            <person name="Fujita N."/>
        </authorList>
    </citation>
    <scope>NUCLEOTIDE SEQUENCE [LARGE SCALE GENOMIC DNA]</scope>
    <source>
        <strain evidence="4">NBRC 100426</strain>
    </source>
</reference>
<dbReference type="Gene3D" id="3.40.630.30">
    <property type="match status" value="1"/>
</dbReference>
<dbReference type="STRING" id="1108044.GOOTI_184_00170"/>
<dbReference type="EMBL" id="BAFB01000184">
    <property type="protein sequence ID" value="GAB35825.1"/>
    <property type="molecule type" value="Genomic_DNA"/>
</dbReference>
<dbReference type="PROSITE" id="PS51186">
    <property type="entry name" value="GNAT"/>
    <property type="match status" value="1"/>
</dbReference>
<dbReference type="InterPro" id="IPR016181">
    <property type="entry name" value="Acyl_CoA_acyltransferase"/>
</dbReference>
<keyword evidence="1" id="KW-0808">Transferase</keyword>
<dbReference type="InterPro" id="IPR000182">
    <property type="entry name" value="GNAT_dom"/>
</dbReference>
<dbReference type="PANTHER" id="PTHR10545">
    <property type="entry name" value="DIAMINE N-ACETYLTRANSFERASE"/>
    <property type="match status" value="1"/>
</dbReference>
<dbReference type="SUPFAM" id="SSF55729">
    <property type="entry name" value="Acyl-CoA N-acyltransferases (Nat)"/>
    <property type="match status" value="1"/>
</dbReference>
<dbReference type="AlphaFoldDB" id="H5TQR7"/>
<gene>
    <name evidence="4" type="ORF">GOOTI_184_00170</name>
</gene>
<evidence type="ECO:0000313" key="4">
    <source>
        <dbReference type="EMBL" id="GAB35825.1"/>
    </source>
</evidence>
<dbReference type="PANTHER" id="PTHR10545:SF42">
    <property type="entry name" value="ACETYLTRANSFERASE"/>
    <property type="match status" value="1"/>
</dbReference>